<reference evidence="4" key="1">
    <citation type="submission" date="2020-05" db="EMBL/GenBank/DDBJ databases">
        <authorList>
            <person name="Chiriac C."/>
            <person name="Salcher M."/>
            <person name="Ghai R."/>
            <person name="Kavagutti S V."/>
        </authorList>
    </citation>
    <scope>NUCLEOTIDE SEQUENCE</scope>
</reference>
<feature type="transmembrane region" description="Helical" evidence="1">
    <location>
        <begin position="12"/>
        <end position="41"/>
    </location>
</feature>
<protein>
    <submittedName>
        <fullName evidence="4">Uncharacterized protein</fullName>
    </submittedName>
</protein>
<keyword evidence="1" id="KW-1133">Transmembrane helix</keyword>
<accession>A0A6J5S0G5</accession>
<keyword evidence="1" id="KW-0812">Transmembrane</keyword>
<proteinExistence type="predicted"/>
<name>A0A6J5S0G5_9CAUD</name>
<dbReference type="EMBL" id="LR797058">
    <property type="protein sequence ID" value="CAB4184283.1"/>
    <property type="molecule type" value="Genomic_DNA"/>
</dbReference>
<evidence type="ECO:0000256" key="1">
    <source>
        <dbReference type="SAM" id="Phobius"/>
    </source>
</evidence>
<dbReference type="EMBL" id="LR797330">
    <property type="protein sequence ID" value="CAB4203401.1"/>
    <property type="molecule type" value="Genomic_DNA"/>
</dbReference>
<sequence length="50" mass="5595">MTIFLLELFAVSLIGFGVFLLSVPIGLIFVGFTVLLFAFAFERGQRKVKK</sequence>
<evidence type="ECO:0000313" key="4">
    <source>
        <dbReference type="EMBL" id="CAB4203401.1"/>
    </source>
</evidence>
<keyword evidence="1" id="KW-0472">Membrane</keyword>
<evidence type="ECO:0000313" key="3">
    <source>
        <dbReference type="EMBL" id="CAB4184283.1"/>
    </source>
</evidence>
<organism evidence="4">
    <name type="scientific">uncultured Caudovirales phage</name>
    <dbReference type="NCBI Taxonomy" id="2100421"/>
    <lineage>
        <taxon>Viruses</taxon>
        <taxon>Duplodnaviria</taxon>
        <taxon>Heunggongvirae</taxon>
        <taxon>Uroviricota</taxon>
        <taxon>Caudoviricetes</taxon>
        <taxon>Peduoviridae</taxon>
        <taxon>Maltschvirus</taxon>
        <taxon>Maltschvirus maltsch</taxon>
    </lineage>
</organism>
<dbReference type="EMBL" id="LR796901">
    <property type="protein sequence ID" value="CAB4173470.1"/>
    <property type="molecule type" value="Genomic_DNA"/>
</dbReference>
<gene>
    <name evidence="3" type="ORF">UFOVP1111_47</name>
    <name evidence="4" type="ORF">UFOVP1380_52</name>
    <name evidence="2" type="ORF">UFOVP943_52</name>
</gene>
<evidence type="ECO:0000313" key="2">
    <source>
        <dbReference type="EMBL" id="CAB4173470.1"/>
    </source>
</evidence>